<dbReference type="PROSITE" id="PS51318">
    <property type="entry name" value="TAT"/>
    <property type="match status" value="1"/>
</dbReference>
<keyword evidence="2" id="KW-0614">Plasmid</keyword>
<dbReference type="AlphaFoldDB" id="A0A0B4XGT9"/>
<evidence type="ECO:0008006" key="4">
    <source>
        <dbReference type="Google" id="ProtNLM"/>
    </source>
</evidence>
<evidence type="ECO:0000313" key="3">
    <source>
        <dbReference type="Proteomes" id="UP000031368"/>
    </source>
</evidence>
<dbReference type="EMBL" id="CP006880">
    <property type="protein sequence ID" value="AJD45843.1"/>
    <property type="molecule type" value="Genomic_DNA"/>
</dbReference>
<accession>A0A0B4XGT9</accession>
<evidence type="ECO:0000313" key="2">
    <source>
        <dbReference type="EMBL" id="AJD45843.1"/>
    </source>
</evidence>
<dbReference type="Proteomes" id="UP000031368">
    <property type="component" value="Plasmid pRgalR602c"/>
</dbReference>
<name>A0A0B4XGT9_9HYPH</name>
<gene>
    <name evidence="2" type="ORF">RGR602_PC01819</name>
</gene>
<keyword evidence="1" id="KW-0732">Signal</keyword>
<geneLocation type="plasmid" evidence="2 3">
    <name>pRgalR602c</name>
</geneLocation>
<sequence length="148" mass="15587">MFIDSKEMSVDRRHFVYGGAAAFSAMAAALAGGASSAQAQTYRADEGKELAPGVRAVELGKGAAMIPGYKTVSLIDLVFQPQSDLPVSAMPNAMICHITEGELMVLQDGKEFQAKKNHVWTCAEGTKEGARNAAGALAVMRIANLLTV</sequence>
<dbReference type="SUPFAM" id="SSF51182">
    <property type="entry name" value="RmlC-like cupins"/>
    <property type="match status" value="1"/>
</dbReference>
<evidence type="ECO:0000256" key="1">
    <source>
        <dbReference type="SAM" id="SignalP"/>
    </source>
</evidence>
<reference evidence="2 3" key="1">
    <citation type="submission" date="2013-11" db="EMBL/GenBank/DDBJ databases">
        <title>Complete genome sequence of Rhizobium gallicum bv. gallicum R602.</title>
        <authorList>
            <person name="Bustos P."/>
            <person name="Santamaria R.I."/>
            <person name="Lozano L."/>
            <person name="Acosta J.L."/>
            <person name="Ormeno-Orrillo E."/>
            <person name="Rogel M.A."/>
            <person name="Romero D."/>
            <person name="Cevallos M.A."/>
            <person name="Martinez-Romero E."/>
            <person name="Gonzalez V."/>
        </authorList>
    </citation>
    <scope>NUCLEOTIDE SEQUENCE [LARGE SCALE GENOMIC DNA]</scope>
    <source>
        <strain evidence="2 3">R602</strain>
        <plasmid evidence="2 3">pRgalR602c</plasmid>
    </source>
</reference>
<organism evidence="2 3">
    <name type="scientific">Rhizobium gallicum bv. gallicum R602sp</name>
    <dbReference type="NCBI Taxonomy" id="1041138"/>
    <lineage>
        <taxon>Bacteria</taxon>
        <taxon>Pseudomonadati</taxon>
        <taxon>Pseudomonadota</taxon>
        <taxon>Alphaproteobacteria</taxon>
        <taxon>Hyphomicrobiales</taxon>
        <taxon>Rhizobiaceae</taxon>
        <taxon>Rhizobium/Agrobacterium group</taxon>
        <taxon>Rhizobium</taxon>
    </lineage>
</organism>
<dbReference type="InterPro" id="IPR011051">
    <property type="entry name" value="RmlC_Cupin_sf"/>
</dbReference>
<feature type="signal peptide" evidence="1">
    <location>
        <begin position="1"/>
        <end position="39"/>
    </location>
</feature>
<dbReference type="InterPro" id="IPR006311">
    <property type="entry name" value="TAT_signal"/>
</dbReference>
<dbReference type="HOGENOM" id="CLU_149287_0_0_5"/>
<feature type="chain" id="PRO_5002097199" description="Cupin 2 domain-containing protein" evidence="1">
    <location>
        <begin position="40"/>
        <end position="148"/>
    </location>
</feature>
<dbReference type="RefSeq" id="WP_170250777.1">
    <property type="nucleotide sequence ID" value="NZ_CP006880.1"/>
</dbReference>
<dbReference type="KEGG" id="rga:RGR602_PC01819"/>
<keyword evidence="3" id="KW-1185">Reference proteome</keyword>
<protein>
    <recommendedName>
        <fullName evidence="4">Cupin 2 domain-containing protein</fullName>
    </recommendedName>
</protein>
<proteinExistence type="predicted"/>